<protein>
    <submittedName>
        <fullName evidence="1">Uncharacterized protein</fullName>
    </submittedName>
</protein>
<accession>A0ACC3DAV4</accession>
<evidence type="ECO:0000313" key="2">
    <source>
        <dbReference type="Proteomes" id="UP001186974"/>
    </source>
</evidence>
<organism evidence="1 2">
    <name type="scientific">Coniosporium uncinatum</name>
    <dbReference type="NCBI Taxonomy" id="93489"/>
    <lineage>
        <taxon>Eukaryota</taxon>
        <taxon>Fungi</taxon>
        <taxon>Dikarya</taxon>
        <taxon>Ascomycota</taxon>
        <taxon>Pezizomycotina</taxon>
        <taxon>Dothideomycetes</taxon>
        <taxon>Dothideomycetes incertae sedis</taxon>
        <taxon>Coniosporium</taxon>
    </lineage>
</organism>
<dbReference type="Proteomes" id="UP001186974">
    <property type="component" value="Unassembled WGS sequence"/>
</dbReference>
<name>A0ACC3DAV4_9PEZI</name>
<keyword evidence="2" id="KW-1185">Reference proteome</keyword>
<comment type="caution">
    <text evidence="1">The sequence shown here is derived from an EMBL/GenBank/DDBJ whole genome shotgun (WGS) entry which is preliminary data.</text>
</comment>
<dbReference type="EMBL" id="JAWDJW010006543">
    <property type="protein sequence ID" value="KAK3064334.1"/>
    <property type="molecule type" value="Genomic_DNA"/>
</dbReference>
<reference evidence="1" key="1">
    <citation type="submission" date="2024-09" db="EMBL/GenBank/DDBJ databases">
        <title>Black Yeasts Isolated from many extreme environments.</title>
        <authorList>
            <person name="Coleine C."/>
            <person name="Stajich J.E."/>
            <person name="Selbmann L."/>
        </authorList>
    </citation>
    <scope>NUCLEOTIDE SEQUENCE</scope>
    <source>
        <strain evidence="1">CCFEE 5737</strain>
    </source>
</reference>
<sequence>MDVFHIYTWSTAAWSAIQAAPLVVAPNMIIQLLSPEVKEVSILETYFSRSLGFSLLTVGLLTLSLSGALPLTSGVNSFTEAADQKAPYATATLMLTLAYHASAAFYMWTMYASYGSTGFIIGMIGSATLASAAMWCLMFGNDSHMSKRTGADKRTSNFPFKNAEAEKKKAGKRGL</sequence>
<gene>
    <name evidence="1" type="ORF">LTS18_008141</name>
</gene>
<evidence type="ECO:0000313" key="1">
    <source>
        <dbReference type="EMBL" id="KAK3064334.1"/>
    </source>
</evidence>
<proteinExistence type="predicted"/>